<gene>
    <name evidence="2" type="ORF">PVAP13_5NG226600</name>
</gene>
<comment type="caution">
    <text evidence="2">The sequence shown here is derived from an EMBL/GenBank/DDBJ whole genome shotgun (WGS) entry which is preliminary data.</text>
</comment>
<sequence>MFVLFLVDLVVLFVGAGQDQDWALLPLGACSASSGAGGAGPLGAQGRNLGWALAVLVQGFGAGKGAIGFSRT</sequence>
<protein>
    <recommendedName>
        <fullName evidence="4">Secreted protein</fullName>
    </recommendedName>
</protein>
<keyword evidence="3" id="KW-1185">Reference proteome</keyword>
<keyword evidence="1" id="KW-0732">Signal</keyword>
<organism evidence="2 3">
    <name type="scientific">Panicum virgatum</name>
    <name type="common">Blackwell switchgrass</name>
    <dbReference type="NCBI Taxonomy" id="38727"/>
    <lineage>
        <taxon>Eukaryota</taxon>
        <taxon>Viridiplantae</taxon>
        <taxon>Streptophyta</taxon>
        <taxon>Embryophyta</taxon>
        <taxon>Tracheophyta</taxon>
        <taxon>Spermatophyta</taxon>
        <taxon>Magnoliopsida</taxon>
        <taxon>Liliopsida</taxon>
        <taxon>Poales</taxon>
        <taxon>Poaceae</taxon>
        <taxon>PACMAD clade</taxon>
        <taxon>Panicoideae</taxon>
        <taxon>Panicodae</taxon>
        <taxon>Paniceae</taxon>
        <taxon>Panicinae</taxon>
        <taxon>Panicum</taxon>
        <taxon>Panicum sect. Hiantes</taxon>
    </lineage>
</organism>
<proteinExistence type="predicted"/>
<accession>A0A8T0RVR1</accession>
<feature type="chain" id="PRO_5035896665" description="Secreted protein" evidence="1">
    <location>
        <begin position="17"/>
        <end position="72"/>
    </location>
</feature>
<feature type="signal peptide" evidence="1">
    <location>
        <begin position="1"/>
        <end position="16"/>
    </location>
</feature>
<dbReference type="Proteomes" id="UP000823388">
    <property type="component" value="Chromosome 5N"/>
</dbReference>
<dbReference type="AlphaFoldDB" id="A0A8T0RVR1"/>
<evidence type="ECO:0000313" key="2">
    <source>
        <dbReference type="EMBL" id="KAG2588776.1"/>
    </source>
</evidence>
<evidence type="ECO:0000256" key="1">
    <source>
        <dbReference type="SAM" id="SignalP"/>
    </source>
</evidence>
<dbReference type="EMBL" id="CM029046">
    <property type="protein sequence ID" value="KAG2588776.1"/>
    <property type="molecule type" value="Genomic_DNA"/>
</dbReference>
<evidence type="ECO:0008006" key="4">
    <source>
        <dbReference type="Google" id="ProtNLM"/>
    </source>
</evidence>
<evidence type="ECO:0000313" key="3">
    <source>
        <dbReference type="Proteomes" id="UP000823388"/>
    </source>
</evidence>
<reference evidence="2" key="1">
    <citation type="submission" date="2020-05" db="EMBL/GenBank/DDBJ databases">
        <title>WGS assembly of Panicum virgatum.</title>
        <authorList>
            <person name="Lovell J.T."/>
            <person name="Jenkins J."/>
            <person name="Shu S."/>
            <person name="Juenger T.E."/>
            <person name="Schmutz J."/>
        </authorList>
    </citation>
    <scope>NUCLEOTIDE SEQUENCE</scope>
    <source>
        <strain evidence="2">AP13</strain>
    </source>
</reference>
<name>A0A8T0RVR1_PANVG</name>